<dbReference type="EMBL" id="JANPWB010000006">
    <property type="protein sequence ID" value="KAJ1179803.1"/>
    <property type="molecule type" value="Genomic_DNA"/>
</dbReference>
<name>A0AAV7TTM6_PLEWA</name>
<organism evidence="1 2">
    <name type="scientific">Pleurodeles waltl</name>
    <name type="common">Iberian ribbed newt</name>
    <dbReference type="NCBI Taxonomy" id="8319"/>
    <lineage>
        <taxon>Eukaryota</taxon>
        <taxon>Metazoa</taxon>
        <taxon>Chordata</taxon>
        <taxon>Craniata</taxon>
        <taxon>Vertebrata</taxon>
        <taxon>Euteleostomi</taxon>
        <taxon>Amphibia</taxon>
        <taxon>Batrachia</taxon>
        <taxon>Caudata</taxon>
        <taxon>Salamandroidea</taxon>
        <taxon>Salamandridae</taxon>
        <taxon>Pleurodelinae</taxon>
        <taxon>Pleurodeles</taxon>
    </lineage>
</organism>
<keyword evidence="2" id="KW-1185">Reference proteome</keyword>
<gene>
    <name evidence="1" type="ORF">NDU88_005036</name>
</gene>
<feature type="non-terminal residue" evidence="1">
    <location>
        <position position="1"/>
    </location>
</feature>
<evidence type="ECO:0000313" key="2">
    <source>
        <dbReference type="Proteomes" id="UP001066276"/>
    </source>
</evidence>
<dbReference type="AlphaFoldDB" id="A0AAV7TTM6"/>
<reference evidence="1" key="1">
    <citation type="journal article" date="2022" name="bioRxiv">
        <title>Sequencing and chromosome-scale assembly of the giantPleurodeles waltlgenome.</title>
        <authorList>
            <person name="Brown T."/>
            <person name="Elewa A."/>
            <person name="Iarovenko S."/>
            <person name="Subramanian E."/>
            <person name="Araus A.J."/>
            <person name="Petzold A."/>
            <person name="Susuki M."/>
            <person name="Suzuki K.-i.T."/>
            <person name="Hayashi T."/>
            <person name="Toyoda A."/>
            <person name="Oliveira C."/>
            <person name="Osipova E."/>
            <person name="Leigh N.D."/>
            <person name="Simon A."/>
            <person name="Yun M.H."/>
        </authorList>
    </citation>
    <scope>NUCLEOTIDE SEQUENCE</scope>
    <source>
        <strain evidence="1">20211129_DDA</strain>
        <tissue evidence="1">Liver</tissue>
    </source>
</reference>
<comment type="caution">
    <text evidence="1">The sequence shown here is derived from an EMBL/GenBank/DDBJ whole genome shotgun (WGS) entry which is preliminary data.</text>
</comment>
<proteinExistence type="predicted"/>
<sequence length="59" mass="6697">PGFYFLFLSNRSCLLEKCSRGMKSDVSFSVFNQLDLLCLFPQLLALAADIVNSRFNCDK</sequence>
<accession>A0AAV7TTM6</accession>
<feature type="non-terminal residue" evidence="1">
    <location>
        <position position="59"/>
    </location>
</feature>
<evidence type="ECO:0000313" key="1">
    <source>
        <dbReference type="EMBL" id="KAJ1179803.1"/>
    </source>
</evidence>
<protein>
    <submittedName>
        <fullName evidence="1">Uncharacterized protein</fullName>
    </submittedName>
</protein>
<dbReference type="Proteomes" id="UP001066276">
    <property type="component" value="Chromosome 3_2"/>
</dbReference>